<dbReference type="PANTHER" id="PTHR30562:SF1">
    <property type="entry name" value="UVRABC SYSTEM PROTEIN C"/>
    <property type="match status" value="1"/>
</dbReference>
<evidence type="ECO:0000259" key="9">
    <source>
        <dbReference type="PROSITE" id="PS50151"/>
    </source>
</evidence>
<dbReference type="InterPro" id="IPR047296">
    <property type="entry name" value="GIY-YIG_UvrC_Cho"/>
</dbReference>
<evidence type="ECO:0000313" key="13">
    <source>
        <dbReference type="Proteomes" id="UP000006272"/>
    </source>
</evidence>
<keyword evidence="3 7" id="KW-0228">DNA excision</keyword>
<comment type="caution">
    <text evidence="12">The sequence shown here is derived from an EMBL/GenBank/DDBJ whole genome shotgun (WGS) entry which is preliminary data.</text>
</comment>
<dbReference type="SMART" id="SM00465">
    <property type="entry name" value="GIYc"/>
    <property type="match status" value="1"/>
</dbReference>
<evidence type="ECO:0000259" key="10">
    <source>
        <dbReference type="PROSITE" id="PS50164"/>
    </source>
</evidence>
<comment type="similarity">
    <text evidence="7">Belongs to the UvrC family.</text>
</comment>
<evidence type="ECO:0000256" key="7">
    <source>
        <dbReference type="HAMAP-Rule" id="MF_00203"/>
    </source>
</evidence>
<dbReference type="Gene3D" id="4.10.860.10">
    <property type="entry name" value="UVR domain"/>
    <property type="match status" value="1"/>
</dbReference>
<organism evidence="12 13">
    <name type="scientific">Solidesulfovibrio magneticus str. Maddingley MBC34</name>
    <dbReference type="NCBI Taxonomy" id="1206767"/>
    <lineage>
        <taxon>Bacteria</taxon>
        <taxon>Pseudomonadati</taxon>
        <taxon>Thermodesulfobacteriota</taxon>
        <taxon>Desulfovibrionia</taxon>
        <taxon>Desulfovibrionales</taxon>
        <taxon>Desulfovibrionaceae</taxon>
        <taxon>Solidesulfovibrio</taxon>
    </lineage>
</organism>
<dbReference type="CDD" id="cd10434">
    <property type="entry name" value="GIY-YIG_UvrC_Cho"/>
    <property type="match status" value="1"/>
</dbReference>
<evidence type="ECO:0000256" key="4">
    <source>
        <dbReference type="ARBA" id="ARBA00022881"/>
    </source>
</evidence>
<dbReference type="Pfam" id="PF14520">
    <property type="entry name" value="HHH_5"/>
    <property type="match status" value="1"/>
</dbReference>
<dbReference type="HAMAP" id="MF_00203">
    <property type="entry name" value="UvrC"/>
    <property type="match status" value="1"/>
</dbReference>
<gene>
    <name evidence="7" type="primary">uvrC</name>
    <name evidence="12" type="ORF">B193_3674</name>
</gene>
<reference evidence="12 13" key="1">
    <citation type="submission" date="2012-07" db="EMBL/GenBank/DDBJ databases">
        <title>Draft genome sequence of Desulfovibrio magneticus str. Maddingley MBC34 obtained from a metagenomic sequence of a methanogenic enrichment isolated from coal-seam formation water in Victoria, Australia.</title>
        <authorList>
            <person name="Greenfield P."/>
            <person name="Hendry P."/>
            <person name="Li D."/>
            <person name="Rosewarne C.P."/>
            <person name="Tran-Dinh N."/>
            <person name="Elbourne L.D.H."/>
            <person name="Paulsen I.T."/>
            <person name="Midgley D.J."/>
        </authorList>
    </citation>
    <scope>NUCLEOTIDE SEQUENCE [LARGE SCALE GENOMIC DNA]</scope>
    <source>
        <strain evidence="13">Maddingley MBC34</strain>
    </source>
</reference>
<evidence type="ECO:0000256" key="6">
    <source>
        <dbReference type="ARBA" id="ARBA00023236"/>
    </source>
</evidence>
<keyword evidence="4 7" id="KW-0267">Excision nuclease</keyword>
<dbReference type="GO" id="GO:0009380">
    <property type="term" value="C:excinuclease repair complex"/>
    <property type="evidence" value="ECO:0007669"/>
    <property type="project" value="InterPro"/>
</dbReference>
<dbReference type="InterPro" id="IPR050066">
    <property type="entry name" value="UvrABC_protein_C"/>
</dbReference>
<keyword evidence="2 7" id="KW-0227">DNA damage</keyword>
<dbReference type="GO" id="GO:0009432">
    <property type="term" value="P:SOS response"/>
    <property type="evidence" value="ECO:0007669"/>
    <property type="project" value="UniProtKB-UniRule"/>
</dbReference>
<dbReference type="InterPro" id="IPR035901">
    <property type="entry name" value="GIY-YIG_endonuc_sf"/>
</dbReference>
<dbReference type="InterPro" id="IPR038476">
    <property type="entry name" value="UvrC_RNase_H_dom_sf"/>
</dbReference>
<dbReference type="SUPFAM" id="SSF47781">
    <property type="entry name" value="RuvA domain 2-like"/>
    <property type="match status" value="1"/>
</dbReference>
<dbReference type="Proteomes" id="UP000006272">
    <property type="component" value="Unassembled WGS sequence"/>
</dbReference>
<dbReference type="Pfam" id="PF02151">
    <property type="entry name" value="UVR"/>
    <property type="match status" value="1"/>
</dbReference>
<dbReference type="InterPro" id="IPR004791">
    <property type="entry name" value="UvrC"/>
</dbReference>
<dbReference type="GO" id="GO:0003677">
    <property type="term" value="F:DNA binding"/>
    <property type="evidence" value="ECO:0007669"/>
    <property type="project" value="UniProtKB-UniRule"/>
</dbReference>
<comment type="function">
    <text evidence="7">The UvrABC repair system catalyzes the recognition and processing of DNA lesions. UvrC both incises the 5' and 3' sides of the lesion. The N-terminal half is responsible for the 3' incision and the C-terminal half is responsible for the 5' incision.</text>
</comment>
<evidence type="ECO:0000256" key="2">
    <source>
        <dbReference type="ARBA" id="ARBA00022763"/>
    </source>
</evidence>
<keyword evidence="1 7" id="KW-0963">Cytoplasm</keyword>
<dbReference type="SUPFAM" id="SSF82771">
    <property type="entry name" value="GIY-YIG endonuclease"/>
    <property type="match status" value="1"/>
</dbReference>
<dbReference type="InterPro" id="IPR000305">
    <property type="entry name" value="GIY-YIG_endonuc"/>
</dbReference>
<protein>
    <recommendedName>
        <fullName evidence="7">UvrABC system protein C</fullName>
        <shortName evidence="7">Protein UvrC</shortName>
    </recommendedName>
    <alternativeName>
        <fullName evidence="7">Excinuclease ABC subunit C</fullName>
    </alternativeName>
</protein>
<feature type="region of interest" description="Disordered" evidence="8">
    <location>
        <begin position="327"/>
        <end position="352"/>
    </location>
</feature>
<evidence type="ECO:0000256" key="8">
    <source>
        <dbReference type="SAM" id="MobiDB-lite"/>
    </source>
</evidence>
<dbReference type="GO" id="GO:0005737">
    <property type="term" value="C:cytoplasm"/>
    <property type="evidence" value="ECO:0007669"/>
    <property type="project" value="UniProtKB-SubCell"/>
</dbReference>
<dbReference type="InterPro" id="IPR001162">
    <property type="entry name" value="UvrC_RNase_H_dom"/>
</dbReference>
<dbReference type="Gene3D" id="3.30.420.340">
    <property type="entry name" value="UvrC, RNAse H endonuclease domain"/>
    <property type="match status" value="1"/>
</dbReference>
<dbReference type="Pfam" id="PF01541">
    <property type="entry name" value="GIY-YIG"/>
    <property type="match status" value="1"/>
</dbReference>
<dbReference type="InterPro" id="IPR010994">
    <property type="entry name" value="RuvA_2-like"/>
</dbReference>
<dbReference type="InterPro" id="IPR036876">
    <property type="entry name" value="UVR_dom_sf"/>
</dbReference>
<dbReference type="PROSITE" id="PS50164">
    <property type="entry name" value="GIY_YIG"/>
    <property type="match status" value="1"/>
</dbReference>
<comment type="subunit">
    <text evidence="7">Interacts with UvrB in an incision complex.</text>
</comment>
<dbReference type="PROSITE" id="PS50151">
    <property type="entry name" value="UVR"/>
    <property type="match status" value="1"/>
</dbReference>
<dbReference type="Gene3D" id="3.40.1440.10">
    <property type="entry name" value="GIY-YIG endonuclease"/>
    <property type="match status" value="1"/>
</dbReference>
<dbReference type="PANTHER" id="PTHR30562">
    <property type="entry name" value="UVRC/OXIDOREDUCTASE"/>
    <property type="match status" value="1"/>
</dbReference>
<sequence length="694" mass="73913">MFTFEPKNFPMSPGVYLMKGARGKILYVGKAKNLRSRLSSYFRNDAGLTVKTAALVAKVEGVDVLLTASEKEALLLESSLIKKHRPRYNIVLKDDKNYILFKLDKRSPFPRLAFTRRVERDGAAYFGPFTSAAAARATWKELGRAFPLRKCGDRAMANRVRPCLYHAIGQCLAPCVLAVDPGEYAALVRRVEAFLTGRSAEVLRAVEREMEQAAEALAFEKAAGLRDLLRAMKKTVEGQATVLTRLVDIDVVGLAAVATGVGLCVLFVRQGRLLDRKTFFFPGVAADEARSAGVTAMLQFYRPESFIPPRIVVPEVLTAAEAVGSGTLADPADPASAEAERPGPAPADGQAALAGSSAVGLVEVRFTEADAGVQAAIPVADGRQDNGADQTENLLPSATTNADEAGDAVADSQALAEILEERRGAALRLGPPRGREERKLLAMAEANAGRAAEEAAKAAERDVLPSLAKTFGLPRLSRIEAVDVSHLGGKGVRVGLVVFEEGAPKKSDYRSYGFPEAEGSSDDYLALAAFAAKRAAAGPPWPDLLLIDGGKGQLAAVERALGQAGAGGAFALASIAKGDRRSQNEMEDVIFVPGRKNPLGLRPGSPELLFLQRVRDTVHDYSIGRQRLARKRTGLRSDLLALPGIGPKTARLLWEAFGSTAAMRAASVEAVRERTGLGPGRAAQVVAALQTLSD</sequence>
<dbReference type="AlphaFoldDB" id="K6H573"/>
<dbReference type="Pfam" id="PF22920">
    <property type="entry name" value="UvrC_RNaseH"/>
    <property type="match status" value="1"/>
</dbReference>
<dbReference type="SUPFAM" id="SSF46600">
    <property type="entry name" value="C-terminal UvrC-binding domain of UvrB"/>
    <property type="match status" value="1"/>
</dbReference>
<accession>K6H573</accession>
<keyword evidence="5 7" id="KW-0234">DNA repair</keyword>
<evidence type="ECO:0000256" key="1">
    <source>
        <dbReference type="ARBA" id="ARBA00022490"/>
    </source>
</evidence>
<evidence type="ECO:0000256" key="5">
    <source>
        <dbReference type="ARBA" id="ARBA00023204"/>
    </source>
</evidence>
<dbReference type="NCBIfam" id="NF011260">
    <property type="entry name" value="PRK14666.1"/>
    <property type="match status" value="1"/>
</dbReference>
<dbReference type="PATRIC" id="fig|1206767.3.peg.3580"/>
<dbReference type="NCBIfam" id="TIGR00194">
    <property type="entry name" value="uvrC"/>
    <property type="match status" value="1"/>
</dbReference>
<feature type="domain" description="UVR" evidence="9">
    <location>
        <begin position="200"/>
        <end position="235"/>
    </location>
</feature>
<evidence type="ECO:0000313" key="12">
    <source>
        <dbReference type="EMBL" id="EKO37638.1"/>
    </source>
</evidence>
<dbReference type="GO" id="GO:0006289">
    <property type="term" value="P:nucleotide-excision repair"/>
    <property type="evidence" value="ECO:0007669"/>
    <property type="project" value="UniProtKB-UniRule"/>
</dbReference>
<evidence type="ECO:0000256" key="3">
    <source>
        <dbReference type="ARBA" id="ARBA00022769"/>
    </source>
</evidence>
<dbReference type="EMBL" id="ALAO01000378">
    <property type="protein sequence ID" value="EKO37638.1"/>
    <property type="molecule type" value="Genomic_DNA"/>
</dbReference>
<dbReference type="GO" id="GO:0009381">
    <property type="term" value="F:excinuclease ABC activity"/>
    <property type="evidence" value="ECO:0007669"/>
    <property type="project" value="UniProtKB-UniRule"/>
</dbReference>
<evidence type="ECO:0000259" key="11">
    <source>
        <dbReference type="PROSITE" id="PS50165"/>
    </source>
</evidence>
<comment type="subcellular location">
    <subcellularLocation>
        <location evidence="7">Cytoplasm</location>
    </subcellularLocation>
</comment>
<dbReference type="Gene3D" id="1.10.150.20">
    <property type="entry name" value="5' to 3' exonuclease, C-terminal subdomain"/>
    <property type="match status" value="1"/>
</dbReference>
<proteinExistence type="inferred from homology"/>
<dbReference type="FunFam" id="3.40.1440.10:FF:000001">
    <property type="entry name" value="UvrABC system protein C"/>
    <property type="match status" value="1"/>
</dbReference>
<dbReference type="Pfam" id="PF08459">
    <property type="entry name" value="UvrC_RNaseH_dom"/>
    <property type="match status" value="1"/>
</dbReference>
<name>K6H573_9BACT</name>
<keyword evidence="6 7" id="KW-0742">SOS response</keyword>
<feature type="domain" description="GIY-YIG" evidence="10">
    <location>
        <begin position="11"/>
        <end position="90"/>
    </location>
</feature>
<dbReference type="PROSITE" id="PS50165">
    <property type="entry name" value="UVRC"/>
    <property type="match status" value="1"/>
</dbReference>
<dbReference type="InterPro" id="IPR001943">
    <property type="entry name" value="UVR_dom"/>
</dbReference>
<feature type="domain" description="UvrC family homology region profile" evidence="11">
    <location>
        <begin position="251"/>
        <end position="561"/>
    </location>
</feature>